<dbReference type="Proteomes" id="UP000663866">
    <property type="component" value="Unassembled WGS sequence"/>
</dbReference>
<feature type="compositionally biased region" description="Polar residues" evidence="1">
    <location>
        <begin position="27"/>
        <end position="37"/>
    </location>
</feature>
<keyword evidence="3" id="KW-1185">Reference proteome</keyword>
<feature type="compositionally biased region" description="Basic and acidic residues" evidence="1">
    <location>
        <begin position="57"/>
        <end position="71"/>
    </location>
</feature>
<proteinExistence type="predicted"/>
<feature type="region of interest" description="Disordered" evidence="1">
    <location>
        <begin position="17"/>
        <end position="108"/>
    </location>
</feature>
<sequence>MPTASQSRILSVVDYQLRQQQAQQQQSSGSPDTTVANTADLISLNQTSAIESKRHKSKDDRRSSSAKRDNDDNNSPSPSNFNVRRRSSVKNGNGTPTPRSSQRTDFLQMPTIRLNPMIYNGAGTSIHDVNQLETESKYKQIKVYSTQVTLADENNSLSTSDLEYQNNNDEENTNIEQRNSLLNEYARRLLILGTIRPSKTFYKDLSEDDVEHLMEYFRRMRKSNRKLTSEEINQELQTKFIEYKPKLFFDSSVVTKTQVINIERILEQYADKVRTHQAELVKLDNPIRFVIKQIDNNTLLTTLPREYNDCFLTVITRTDPLRKSELIIELVQDKLLEDIKTNALDIRLDLGVGH</sequence>
<evidence type="ECO:0000313" key="2">
    <source>
        <dbReference type="EMBL" id="CAF3858065.1"/>
    </source>
</evidence>
<name>A0A819F0T4_9BILA</name>
<accession>A0A819F0T4</accession>
<feature type="compositionally biased region" description="Polar residues" evidence="1">
    <location>
        <begin position="90"/>
        <end position="105"/>
    </location>
</feature>
<protein>
    <submittedName>
        <fullName evidence="2">Uncharacterized protein</fullName>
    </submittedName>
</protein>
<feature type="compositionally biased region" description="Low complexity" evidence="1">
    <location>
        <begin position="17"/>
        <end position="26"/>
    </location>
</feature>
<organism evidence="2 3">
    <name type="scientific">Rotaria magnacalcarata</name>
    <dbReference type="NCBI Taxonomy" id="392030"/>
    <lineage>
        <taxon>Eukaryota</taxon>
        <taxon>Metazoa</taxon>
        <taxon>Spiralia</taxon>
        <taxon>Gnathifera</taxon>
        <taxon>Rotifera</taxon>
        <taxon>Eurotatoria</taxon>
        <taxon>Bdelloidea</taxon>
        <taxon>Philodinida</taxon>
        <taxon>Philodinidae</taxon>
        <taxon>Rotaria</taxon>
    </lineage>
</organism>
<dbReference type="AlphaFoldDB" id="A0A819F0T4"/>
<reference evidence="2" key="1">
    <citation type="submission" date="2021-02" db="EMBL/GenBank/DDBJ databases">
        <authorList>
            <person name="Nowell W R."/>
        </authorList>
    </citation>
    <scope>NUCLEOTIDE SEQUENCE</scope>
</reference>
<dbReference type="EMBL" id="CAJOBG010000787">
    <property type="protein sequence ID" value="CAF3858065.1"/>
    <property type="molecule type" value="Genomic_DNA"/>
</dbReference>
<feature type="compositionally biased region" description="Low complexity" evidence="1">
    <location>
        <begin position="73"/>
        <end position="82"/>
    </location>
</feature>
<evidence type="ECO:0000313" key="3">
    <source>
        <dbReference type="Proteomes" id="UP000663866"/>
    </source>
</evidence>
<gene>
    <name evidence="2" type="ORF">OVN521_LOCUS7224</name>
</gene>
<evidence type="ECO:0000256" key="1">
    <source>
        <dbReference type="SAM" id="MobiDB-lite"/>
    </source>
</evidence>
<comment type="caution">
    <text evidence="2">The sequence shown here is derived from an EMBL/GenBank/DDBJ whole genome shotgun (WGS) entry which is preliminary data.</text>
</comment>